<dbReference type="InterPro" id="IPR013424">
    <property type="entry name" value="Ice-binding_C"/>
</dbReference>
<proteinExistence type="predicted"/>
<evidence type="ECO:0000256" key="1">
    <source>
        <dbReference type="SAM" id="SignalP"/>
    </source>
</evidence>
<evidence type="ECO:0000313" key="3">
    <source>
        <dbReference type="EMBL" id="PZP27429.1"/>
    </source>
</evidence>
<gene>
    <name evidence="3" type="ORF">DI603_21795</name>
</gene>
<dbReference type="EMBL" id="QFOD01000030">
    <property type="protein sequence ID" value="PZP27429.1"/>
    <property type="molecule type" value="Genomic_DNA"/>
</dbReference>
<reference evidence="3 4" key="1">
    <citation type="submission" date="2017-08" db="EMBL/GenBank/DDBJ databases">
        <title>Infants hospitalized years apart are colonized by the same room-sourced microbial strains.</title>
        <authorList>
            <person name="Brooks B."/>
            <person name="Olm M.R."/>
            <person name="Firek B.A."/>
            <person name="Baker R."/>
            <person name="Thomas B.C."/>
            <person name="Morowitz M.J."/>
            <person name="Banfield J.F."/>
        </authorList>
    </citation>
    <scope>NUCLEOTIDE SEQUENCE [LARGE SCALE GENOMIC DNA]</scope>
    <source>
        <strain evidence="3">S2_012_000_R2_81</strain>
    </source>
</reference>
<evidence type="ECO:0000313" key="4">
    <source>
        <dbReference type="Proteomes" id="UP000249633"/>
    </source>
</evidence>
<dbReference type="Pfam" id="PF07589">
    <property type="entry name" value="PEP-CTERM"/>
    <property type="match status" value="1"/>
</dbReference>
<comment type="caution">
    <text evidence="3">The sequence shown here is derived from an EMBL/GenBank/DDBJ whole genome shotgun (WGS) entry which is preliminary data.</text>
</comment>
<dbReference type="AlphaFoldDB" id="A0A2W5FCR8"/>
<dbReference type="NCBIfam" id="TIGR02595">
    <property type="entry name" value="PEP_CTERM"/>
    <property type="match status" value="1"/>
</dbReference>
<feature type="chain" id="PRO_5015970494" description="Ice-binding protein C-terminal domain-containing protein" evidence="1">
    <location>
        <begin position="24"/>
        <end position="256"/>
    </location>
</feature>
<sequence>MSFPFRQGLLAAAFAAFSVGASADVVFDNISAPLNGDGGTLSATSSTPNTFMGGGYILSPGTTQITGFDLFPYNNTGTNFTDLKLNIYVWGGVNTGTVSAASPAFSNLLGSYSFTSSGDFSTGFFYSFQDPDAPGTTPALSLSTPLNISSNTVGISVNVQGSTDGGATFSSVNSLTSVLTYGTAPSVGGLVFNGYFRNAAGETNGNFTSNVRSLGQTDQGVAMRIYGNVSAVPEPSSWALMGLGMMGLLAWRRRSV</sequence>
<evidence type="ECO:0000259" key="2">
    <source>
        <dbReference type="Pfam" id="PF07589"/>
    </source>
</evidence>
<accession>A0A2W5FCR8</accession>
<protein>
    <recommendedName>
        <fullName evidence="2">Ice-binding protein C-terminal domain-containing protein</fullName>
    </recommendedName>
</protein>
<dbReference type="Proteomes" id="UP000249633">
    <property type="component" value="Unassembled WGS sequence"/>
</dbReference>
<name>A0A2W5FCR8_9BURK</name>
<feature type="signal peptide" evidence="1">
    <location>
        <begin position="1"/>
        <end position="23"/>
    </location>
</feature>
<keyword evidence="1" id="KW-0732">Signal</keyword>
<feature type="domain" description="Ice-binding protein C-terminal" evidence="2">
    <location>
        <begin position="231"/>
        <end position="254"/>
    </location>
</feature>
<organism evidence="3 4">
    <name type="scientific">Roseateles depolymerans</name>
    <dbReference type="NCBI Taxonomy" id="76731"/>
    <lineage>
        <taxon>Bacteria</taxon>
        <taxon>Pseudomonadati</taxon>
        <taxon>Pseudomonadota</taxon>
        <taxon>Betaproteobacteria</taxon>
        <taxon>Burkholderiales</taxon>
        <taxon>Sphaerotilaceae</taxon>
        <taxon>Roseateles</taxon>
    </lineage>
</organism>